<protein>
    <submittedName>
        <fullName evidence="1">Uncharacterized protein</fullName>
    </submittedName>
</protein>
<evidence type="ECO:0000313" key="2">
    <source>
        <dbReference type="Proteomes" id="UP000327157"/>
    </source>
</evidence>
<organism evidence="1 2">
    <name type="scientific">Pyrus ussuriensis x Pyrus communis</name>
    <dbReference type="NCBI Taxonomy" id="2448454"/>
    <lineage>
        <taxon>Eukaryota</taxon>
        <taxon>Viridiplantae</taxon>
        <taxon>Streptophyta</taxon>
        <taxon>Embryophyta</taxon>
        <taxon>Tracheophyta</taxon>
        <taxon>Spermatophyta</taxon>
        <taxon>Magnoliopsida</taxon>
        <taxon>eudicotyledons</taxon>
        <taxon>Gunneridae</taxon>
        <taxon>Pentapetalae</taxon>
        <taxon>rosids</taxon>
        <taxon>fabids</taxon>
        <taxon>Rosales</taxon>
        <taxon>Rosaceae</taxon>
        <taxon>Amygdaloideae</taxon>
        <taxon>Maleae</taxon>
        <taxon>Pyrus</taxon>
    </lineage>
</organism>
<sequence length="78" mass="8272">MLAVASTTAMAQVITLGQVPDTATAKVQAQAKALAAAVIGAHEATQLPKAPTHVQWARIPVRRQGRPNLLQKQHPKFA</sequence>
<gene>
    <name evidence="1" type="ORF">D8674_013181</name>
</gene>
<reference evidence="1 2" key="3">
    <citation type="submission" date="2019-11" db="EMBL/GenBank/DDBJ databases">
        <title>A de novo genome assembly of a pear dwarfing rootstock.</title>
        <authorList>
            <person name="Wang F."/>
            <person name="Wang J."/>
            <person name="Li S."/>
            <person name="Zhang Y."/>
            <person name="Fang M."/>
            <person name="Ma L."/>
            <person name="Zhao Y."/>
            <person name="Jiang S."/>
        </authorList>
    </citation>
    <scope>NUCLEOTIDE SEQUENCE [LARGE SCALE GENOMIC DNA]</scope>
    <source>
        <strain evidence="1">S2</strain>
        <tissue evidence="1">Leaf</tissue>
    </source>
</reference>
<dbReference type="Proteomes" id="UP000327157">
    <property type="component" value="Chromosome 15"/>
</dbReference>
<evidence type="ECO:0000313" key="1">
    <source>
        <dbReference type="EMBL" id="KAB2617312.1"/>
    </source>
</evidence>
<comment type="caution">
    <text evidence="1">The sequence shown here is derived from an EMBL/GenBank/DDBJ whole genome shotgun (WGS) entry which is preliminary data.</text>
</comment>
<dbReference type="AlphaFoldDB" id="A0A5N5GUF5"/>
<name>A0A5N5GUF5_9ROSA</name>
<dbReference type="EMBL" id="SMOL01000401">
    <property type="protein sequence ID" value="KAB2617312.1"/>
    <property type="molecule type" value="Genomic_DNA"/>
</dbReference>
<reference evidence="1 2" key="1">
    <citation type="submission" date="2019-09" db="EMBL/GenBank/DDBJ databases">
        <authorList>
            <person name="Ou C."/>
        </authorList>
    </citation>
    <scope>NUCLEOTIDE SEQUENCE [LARGE SCALE GENOMIC DNA]</scope>
    <source>
        <strain evidence="1">S2</strain>
        <tissue evidence="1">Leaf</tissue>
    </source>
</reference>
<reference evidence="2" key="2">
    <citation type="submission" date="2019-10" db="EMBL/GenBank/DDBJ databases">
        <title>A de novo genome assembly of a pear dwarfing rootstock.</title>
        <authorList>
            <person name="Wang F."/>
            <person name="Wang J."/>
            <person name="Li S."/>
            <person name="Zhang Y."/>
            <person name="Fang M."/>
            <person name="Ma L."/>
            <person name="Zhao Y."/>
            <person name="Jiang S."/>
        </authorList>
    </citation>
    <scope>NUCLEOTIDE SEQUENCE [LARGE SCALE GENOMIC DNA]</scope>
</reference>
<keyword evidence="2" id="KW-1185">Reference proteome</keyword>
<accession>A0A5N5GUF5</accession>
<proteinExistence type="predicted"/>